<dbReference type="EMBL" id="HBFS01024562">
    <property type="protein sequence ID" value="CAD8923164.1"/>
    <property type="molecule type" value="Transcribed_RNA"/>
</dbReference>
<organism evidence="7">
    <name type="scientific">Bicosoecida sp. CB-2014</name>
    <dbReference type="NCBI Taxonomy" id="1486930"/>
    <lineage>
        <taxon>Eukaryota</taxon>
        <taxon>Sar</taxon>
        <taxon>Stramenopiles</taxon>
        <taxon>Bigyra</taxon>
        <taxon>Opalozoa</taxon>
        <taxon>Bicosoecida</taxon>
    </lineage>
</organism>
<dbReference type="GO" id="GO:0008270">
    <property type="term" value="F:zinc ion binding"/>
    <property type="evidence" value="ECO:0007669"/>
    <property type="project" value="UniProtKB-KW"/>
</dbReference>
<keyword evidence="3" id="KW-0862">Zinc</keyword>
<accession>A0A7S1CMC5</accession>
<dbReference type="InterPro" id="IPR019787">
    <property type="entry name" value="Znf_PHD-finger"/>
</dbReference>
<keyword evidence="1" id="KW-0479">Metal-binding</keyword>
<keyword evidence="2 4" id="KW-0863">Zinc-finger</keyword>
<evidence type="ECO:0000259" key="6">
    <source>
        <dbReference type="PROSITE" id="PS50016"/>
    </source>
</evidence>
<name>A0A7S1CMC5_9STRA</name>
<evidence type="ECO:0000256" key="2">
    <source>
        <dbReference type="ARBA" id="ARBA00022771"/>
    </source>
</evidence>
<proteinExistence type="predicted"/>
<dbReference type="PROSITE" id="PS01359">
    <property type="entry name" value="ZF_PHD_1"/>
    <property type="match status" value="1"/>
</dbReference>
<dbReference type="SUPFAM" id="SSF57903">
    <property type="entry name" value="FYVE/PHD zinc finger"/>
    <property type="match status" value="1"/>
</dbReference>
<sequence>MERGGSQWEVPDEMKTSGLAEGREDKVTYSGGAAVEKKDKKKKEKHTGPKCSICQHSKPKGMKEDTHRLWQRGTHRTTDLLSCAGGCGAVVHPICQGYTDDRPPPDRWVCPLCAEDEEEDDDY</sequence>
<reference evidence="7" key="1">
    <citation type="submission" date="2021-01" db="EMBL/GenBank/DDBJ databases">
        <authorList>
            <person name="Corre E."/>
            <person name="Pelletier E."/>
            <person name="Niang G."/>
            <person name="Scheremetjew M."/>
            <person name="Finn R."/>
            <person name="Kale V."/>
            <person name="Holt S."/>
            <person name="Cochrane G."/>
            <person name="Meng A."/>
            <person name="Brown T."/>
            <person name="Cohen L."/>
        </authorList>
    </citation>
    <scope>NUCLEOTIDE SEQUENCE</scope>
    <source>
        <strain evidence="7">Ms1</strain>
    </source>
</reference>
<feature type="domain" description="PHD-type" evidence="6">
    <location>
        <begin position="48"/>
        <end position="116"/>
    </location>
</feature>
<dbReference type="InterPro" id="IPR001965">
    <property type="entry name" value="Znf_PHD"/>
</dbReference>
<gene>
    <name evidence="7" type="ORF">BSP0115_LOCUS16427</name>
</gene>
<evidence type="ECO:0000256" key="5">
    <source>
        <dbReference type="SAM" id="MobiDB-lite"/>
    </source>
</evidence>
<dbReference type="AlphaFoldDB" id="A0A7S1CMC5"/>
<dbReference type="PROSITE" id="PS50016">
    <property type="entry name" value="ZF_PHD_2"/>
    <property type="match status" value="1"/>
</dbReference>
<evidence type="ECO:0000256" key="4">
    <source>
        <dbReference type="PROSITE-ProRule" id="PRU00146"/>
    </source>
</evidence>
<feature type="region of interest" description="Disordered" evidence="5">
    <location>
        <begin position="1"/>
        <end position="65"/>
    </location>
</feature>
<evidence type="ECO:0000256" key="1">
    <source>
        <dbReference type="ARBA" id="ARBA00022723"/>
    </source>
</evidence>
<dbReference type="InterPro" id="IPR019786">
    <property type="entry name" value="Zinc_finger_PHD-type_CS"/>
</dbReference>
<dbReference type="InterPro" id="IPR011011">
    <property type="entry name" value="Znf_FYVE_PHD"/>
</dbReference>
<protein>
    <recommendedName>
        <fullName evidence="6">PHD-type domain-containing protein</fullName>
    </recommendedName>
</protein>
<dbReference type="InterPro" id="IPR013083">
    <property type="entry name" value="Znf_RING/FYVE/PHD"/>
</dbReference>
<dbReference type="SMART" id="SM00249">
    <property type="entry name" value="PHD"/>
    <property type="match status" value="1"/>
</dbReference>
<evidence type="ECO:0000313" key="7">
    <source>
        <dbReference type="EMBL" id="CAD8923164.1"/>
    </source>
</evidence>
<evidence type="ECO:0000256" key="3">
    <source>
        <dbReference type="ARBA" id="ARBA00022833"/>
    </source>
</evidence>
<dbReference type="Gene3D" id="3.30.40.10">
    <property type="entry name" value="Zinc/RING finger domain, C3HC4 (zinc finger)"/>
    <property type="match status" value="1"/>
</dbReference>